<dbReference type="SMART" id="SM00382">
    <property type="entry name" value="AAA"/>
    <property type="match status" value="1"/>
</dbReference>
<dbReference type="Pfam" id="PF00005">
    <property type="entry name" value="ABC_tran"/>
    <property type="match status" value="1"/>
</dbReference>
<keyword evidence="6" id="KW-1185">Reference proteome</keyword>
<dbReference type="STRING" id="551996.SAMN05192573_106231"/>
<accession>A0A1G7ZF25</accession>
<dbReference type="AlphaFoldDB" id="A0A1G7ZF25"/>
<dbReference type="Gene3D" id="3.40.50.300">
    <property type="entry name" value="P-loop containing nucleotide triphosphate hydrolases"/>
    <property type="match status" value="1"/>
</dbReference>
<evidence type="ECO:0000256" key="1">
    <source>
        <dbReference type="ARBA" id="ARBA00022448"/>
    </source>
</evidence>
<proteinExistence type="predicted"/>
<dbReference type="PANTHER" id="PTHR42939:SF1">
    <property type="entry name" value="ABC TRANSPORTER ATP-BINDING PROTEIN ALBC-RELATED"/>
    <property type="match status" value="1"/>
</dbReference>
<keyword evidence="2" id="KW-0547">Nucleotide-binding</keyword>
<dbReference type="InterPro" id="IPR003593">
    <property type="entry name" value="AAA+_ATPase"/>
</dbReference>
<protein>
    <submittedName>
        <fullName evidence="5">ABC-2 type transport system ATP-binding protein</fullName>
    </submittedName>
</protein>
<evidence type="ECO:0000256" key="2">
    <source>
        <dbReference type="ARBA" id="ARBA00022741"/>
    </source>
</evidence>
<dbReference type="GO" id="GO:0016887">
    <property type="term" value="F:ATP hydrolysis activity"/>
    <property type="evidence" value="ECO:0007669"/>
    <property type="project" value="InterPro"/>
</dbReference>
<keyword evidence="3 5" id="KW-0067">ATP-binding</keyword>
<evidence type="ECO:0000256" key="3">
    <source>
        <dbReference type="ARBA" id="ARBA00022840"/>
    </source>
</evidence>
<dbReference type="Proteomes" id="UP000199705">
    <property type="component" value="Unassembled WGS sequence"/>
</dbReference>
<feature type="domain" description="ABC transporter" evidence="4">
    <location>
        <begin position="2"/>
        <end position="227"/>
    </location>
</feature>
<dbReference type="InterPro" id="IPR027417">
    <property type="entry name" value="P-loop_NTPase"/>
</dbReference>
<dbReference type="InterPro" id="IPR051782">
    <property type="entry name" value="ABC_Transporter_VariousFunc"/>
</dbReference>
<dbReference type="EMBL" id="FNCG01000006">
    <property type="protein sequence ID" value="SDH07284.1"/>
    <property type="molecule type" value="Genomic_DNA"/>
</dbReference>
<dbReference type="GO" id="GO:0005524">
    <property type="term" value="F:ATP binding"/>
    <property type="evidence" value="ECO:0007669"/>
    <property type="project" value="UniProtKB-KW"/>
</dbReference>
<dbReference type="PROSITE" id="PS50893">
    <property type="entry name" value="ABC_TRANSPORTER_2"/>
    <property type="match status" value="1"/>
</dbReference>
<sequence>MIQISNLNFSYNSRKPLFKNLNLSLKAGHIYGLLGKNGAGKSTLLKNIAGLAFPQSGHCLINGTKSSKRLVSTLQDLYFIAEEVHVPALTPGQFLARTASFYPAFSITDFYSYLKILDIDPDLLMTRMSYGQQKKMIIAFGLATNTSVLILDEPTNGLDIPSKVQFRKLIASVLNDERCIIISTHQVRDLDSLIDTVLILDDHRIVIENSIDELTEKLFFGIFKELTGMNVLYEEETLVGKYAIVQNTTGKYGKMDLELLFNAATTNSSKLLNALKPSTNHE</sequence>
<dbReference type="SUPFAM" id="SSF52540">
    <property type="entry name" value="P-loop containing nucleoside triphosphate hydrolases"/>
    <property type="match status" value="1"/>
</dbReference>
<evidence type="ECO:0000259" key="4">
    <source>
        <dbReference type="PROSITE" id="PS50893"/>
    </source>
</evidence>
<gene>
    <name evidence="5" type="ORF">SAMN05192573_106231</name>
</gene>
<keyword evidence="1" id="KW-0813">Transport</keyword>
<organism evidence="5 6">
    <name type="scientific">Mucilaginibacter gossypii</name>
    <dbReference type="NCBI Taxonomy" id="551996"/>
    <lineage>
        <taxon>Bacteria</taxon>
        <taxon>Pseudomonadati</taxon>
        <taxon>Bacteroidota</taxon>
        <taxon>Sphingobacteriia</taxon>
        <taxon>Sphingobacteriales</taxon>
        <taxon>Sphingobacteriaceae</taxon>
        <taxon>Mucilaginibacter</taxon>
    </lineage>
</organism>
<reference evidence="6" key="1">
    <citation type="submission" date="2016-10" db="EMBL/GenBank/DDBJ databases">
        <authorList>
            <person name="Varghese N."/>
            <person name="Submissions S."/>
        </authorList>
    </citation>
    <scope>NUCLEOTIDE SEQUENCE [LARGE SCALE GENOMIC DNA]</scope>
    <source>
        <strain evidence="6">Gh-67</strain>
    </source>
</reference>
<dbReference type="CDD" id="cd03230">
    <property type="entry name" value="ABC_DR_subfamily_A"/>
    <property type="match status" value="1"/>
</dbReference>
<evidence type="ECO:0000313" key="5">
    <source>
        <dbReference type="EMBL" id="SDH07284.1"/>
    </source>
</evidence>
<name>A0A1G7ZF25_9SPHI</name>
<dbReference type="PANTHER" id="PTHR42939">
    <property type="entry name" value="ABC TRANSPORTER ATP-BINDING PROTEIN ALBC-RELATED"/>
    <property type="match status" value="1"/>
</dbReference>
<dbReference type="RefSeq" id="WP_091168190.1">
    <property type="nucleotide sequence ID" value="NZ_FNCG01000006.1"/>
</dbReference>
<dbReference type="InterPro" id="IPR003439">
    <property type="entry name" value="ABC_transporter-like_ATP-bd"/>
</dbReference>
<evidence type="ECO:0000313" key="6">
    <source>
        <dbReference type="Proteomes" id="UP000199705"/>
    </source>
</evidence>